<evidence type="ECO:0000256" key="1">
    <source>
        <dbReference type="SAM" id="MobiDB-lite"/>
    </source>
</evidence>
<accession>A0A0F9NSL8</accession>
<feature type="compositionally biased region" description="Low complexity" evidence="1">
    <location>
        <begin position="33"/>
        <end position="47"/>
    </location>
</feature>
<comment type="caution">
    <text evidence="2">The sequence shown here is derived from an EMBL/GenBank/DDBJ whole genome shotgun (WGS) entry which is preliminary data.</text>
</comment>
<reference evidence="2" key="1">
    <citation type="journal article" date="2015" name="Nature">
        <title>Complex archaea that bridge the gap between prokaryotes and eukaryotes.</title>
        <authorList>
            <person name="Spang A."/>
            <person name="Saw J.H."/>
            <person name="Jorgensen S.L."/>
            <person name="Zaremba-Niedzwiedzka K."/>
            <person name="Martijn J."/>
            <person name="Lind A.E."/>
            <person name="van Eijk R."/>
            <person name="Schleper C."/>
            <person name="Guy L."/>
            <person name="Ettema T.J."/>
        </authorList>
    </citation>
    <scope>NUCLEOTIDE SEQUENCE</scope>
</reference>
<organism evidence="2">
    <name type="scientific">marine sediment metagenome</name>
    <dbReference type="NCBI Taxonomy" id="412755"/>
    <lineage>
        <taxon>unclassified sequences</taxon>
        <taxon>metagenomes</taxon>
        <taxon>ecological metagenomes</taxon>
    </lineage>
</organism>
<sequence length="47" mass="5415">MSEAKELDDNIKLYKKLKREADERVKKAVESVAQSRQAQRAQPDQQG</sequence>
<name>A0A0F9NSL8_9ZZZZ</name>
<gene>
    <name evidence="2" type="ORF">LCGC14_1300830</name>
</gene>
<dbReference type="AlphaFoldDB" id="A0A0F9NSL8"/>
<feature type="region of interest" description="Disordered" evidence="1">
    <location>
        <begin position="28"/>
        <end position="47"/>
    </location>
</feature>
<evidence type="ECO:0000313" key="2">
    <source>
        <dbReference type="EMBL" id="KKM84267.1"/>
    </source>
</evidence>
<dbReference type="EMBL" id="LAZR01007593">
    <property type="protein sequence ID" value="KKM84267.1"/>
    <property type="molecule type" value="Genomic_DNA"/>
</dbReference>
<proteinExistence type="predicted"/>
<protein>
    <submittedName>
        <fullName evidence="2">Uncharacterized protein</fullName>
    </submittedName>
</protein>